<dbReference type="SUPFAM" id="SSF56112">
    <property type="entry name" value="Protein kinase-like (PK-like)"/>
    <property type="match status" value="1"/>
</dbReference>
<feature type="region of interest" description="Disordered" evidence="7">
    <location>
        <begin position="319"/>
        <end position="408"/>
    </location>
</feature>
<keyword evidence="6" id="KW-0067">ATP-binding</keyword>
<dbReference type="PANTHER" id="PTHR43289:SF6">
    <property type="entry name" value="SERINE_THREONINE-PROTEIN KINASE NEKL-3"/>
    <property type="match status" value="1"/>
</dbReference>
<protein>
    <recommendedName>
        <fullName evidence="1">non-specific serine/threonine protein kinase</fullName>
        <ecNumber evidence="1">2.7.11.1</ecNumber>
    </recommendedName>
</protein>
<evidence type="ECO:0000256" key="2">
    <source>
        <dbReference type="ARBA" id="ARBA00022527"/>
    </source>
</evidence>
<dbReference type="RefSeq" id="WP_376977994.1">
    <property type="nucleotide sequence ID" value="NZ_JBHLSV010000002.1"/>
</dbReference>
<dbReference type="Pfam" id="PF00069">
    <property type="entry name" value="Pkinase"/>
    <property type="match status" value="1"/>
</dbReference>
<dbReference type="PROSITE" id="PS50011">
    <property type="entry name" value="PROTEIN_KINASE_DOM"/>
    <property type="match status" value="1"/>
</dbReference>
<dbReference type="Gene3D" id="1.10.510.10">
    <property type="entry name" value="Transferase(Phosphotransferase) domain 1"/>
    <property type="match status" value="1"/>
</dbReference>
<evidence type="ECO:0000313" key="11">
    <source>
        <dbReference type="Proteomes" id="UP001589793"/>
    </source>
</evidence>
<evidence type="ECO:0000256" key="4">
    <source>
        <dbReference type="ARBA" id="ARBA00022741"/>
    </source>
</evidence>
<keyword evidence="4" id="KW-0547">Nucleotide-binding</keyword>
<feature type="domain" description="Protein kinase" evidence="9">
    <location>
        <begin position="9"/>
        <end position="257"/>
    </location>
</feature>
<dbReference type="PANTHER" id="PTHR43289">
    <property type="entry name" value="MITOGEN-ACTIVATED PROTEIN KINASE KINASE KINASE 20-RELATED"/>
    <property type="match status" value="1"/>
</dbReference>
<reference evidence="10 11" key="1">
    <citation type="submission" date="2024-09" db="EMBL/GenBank/DDBJ databases">
        <authorList>
            <person name="Sun Q."/>
            <person name="Mori K."/>
        </authorList>
    </citation>
    <scope>NUCLEOTIDE SEQUENCE [LARGE SCALE GENOMIC DNA]</scope>
    <source>
        <strain evidence="10 11">CICC 10874</strain>
    </source>
</reference>
<keyword evidence="5 10" id="KW-0418">Kinase</keyword>
<keyword evidence="2" id="KW-0723">Serine/threonine-protein kinase</keyword>
<comment type="caution">
    <text evidence="10">The sequence shown here is derived from an EMBL/GenBank/DDBJ whole genome shotgun (WGS) entry which is preliminary data.</text>
</comment>
<organism evidence="10 11">
    <name type="scientific">Brachybacterium hainanense</name>
    <dbReference type="NCBI Taxonomy" id="1541174"/>
    <lineage>
        <taxon>Bacteria</taxon>
        <taxon>Bacillati</taxon>
        <taxon>Actinomycetota</taxon>
        <taxon>Actinomycetes</taxon>
        <taxon>Micrococcales</taxon>
        <taxon>Dermabacteraceae</taxon>
        <taxon>Brachybacterium</taxon>
    </lineage>
</organism>
<keyword evidence="8" id="KW-0812">Transmembrane</keyword>
<evidence type="ECO:0000256" key="1">
    <source>
        <dbReference type="ARBA" id="ARBA00012513"/>
    </source>
</evidence>
<dbReference type="SMART" id="SM00220">
    <property type="entry name" value="S_TKc"/>
    <property type="match status" value="1"/>
</dbReference>
<evidence type="ECO:0000256" key="5">
    <source>
        <dbReference type="ARBA" id="ARBA00022777"/>
    </source>
</evidence>
<feature type="compositionally biased region" description="Low complexity" evidence="7">
    <location>
        <begin position="357"/>
        <end position="372"/>
    </location>
</feature>
<evidence type="ECO:0000256" key="8">
    <source>
        <dbReference type="SAM" id="Phobius"/>
    </source>
</evidence>
<feature type="compositionally biased region" description="Low complexity" evidence="7">
    <location>
        <begin position="450"/>
        <end position="462"/>
    </location>
</feature>
<feature type="compositionally biased region" description="Low complexity" evidence="7">
    <location>
        <begin position="322"/>
        <end position="341"/>
    </location>
</feature>
<accession>A0ABV6R7C0</accession>
<feature type="transmembrane region" description="Helical" evidence="8">
    <location>
        <begin position="413"/>
        <end position="437"/>
    </location>
</feature>
<evidence type="ECO:0000259" key="9">
    <source>
        <dbReference type="PROSITE" id="PS50011"/>
    </source>
</evidence>
<dbReference type="InterPro" id="IPR000719">
    <property type="entry name" value="Prot_kinase_dom"/>
</dbReference>
<keyword evidence="11" id="KW-1185">Reference proteome</keyword>
<evidence type="ECO:0000256" key="3">
    <source>
        <dbReference type="ARBA" id="ARBA00022679"/>
    </source>
</evidence>
<dbReference type="GO" id="GO:0016301">
    <property type="term" value="F:kinase activity"/>
    <property type="evidence" value="ECO:0007669"/>
    <property type="project" value="UniProtKB-KW"/>
</dbReference>
<feature type="region of interest" description="Disordered" evidence="7">
    <location>
        <begin position="443"/>
        <end position="480"/>
    </location>
</feature>
<dbReference type="InterPro" id="IPR011009">
    <property type="entry name" value="Kinase-like_dom_sf"/>
</dbReference>
<evidence type="ECO:0000256" key="6">
    <source>
        <dbReference type="ARBA" id="ARBA00022840"/>
    </source>
</evidence>
<keyword evidence="3" id="KW-0808">Transferase</keyword>
<proteinExistence type="predicted"/>
<name>A0ABV6R7C0_9MICO</name>
<sequence length="480" mass="49344">MADVIVGRFALIDLIAKGGSGSVWRAYDMKTGQDCAAKVLRQRDSADLMRFVREKGVSFDHPHLLTPYGWGAEDEHVVIAMPLVSGGTLEGVVKRRGPLAEPAVVVILDQLLDGLAHVHSHGWIHRDVKPANIMFEPLGAQRPHSRLADFGIAVHDSDVRFTHVGMVNGTPGYMAPELFSMAEPAPSHDLYAAGVVALVALAGPIKLRDGAFRREELDAHLRGVSPKLAAVIRRLLAAQPDQRYQDAEAVRRDLPRVPPGYPLTFADGAPLEFVDTLSPLPADAPGRDRAPRTAHAATGALEAIREGQVQQAYGMATHVPHSAGAGSPAPTGAGGQAASPQHASTPGTGWHPGPGSGPQSASPQQPGSASSPRTGPQWAAGGQGYPTSPGTGGTGSTGTTGRTGEQGGGGRTMMLAAIVIGALAAAVLGTVVAIILVRSFSTSAMPEPDSSSAPVAASLSSVRMPGGAEGSAGVLEPAAG</sequence>
<keyword evidence="8" id="KW-1133">Transmembrane helix</keyword>
<evidence type="ECO:0000256" key="7">
    <source>
        <dbReference type="SAM" id="MobiDB-lite"/>
    </source>
</evidence>
<keyword evidence="8" id="KW-0472">Membrane</keyword>
<dbReference type="CDD" id="cd14014">
    <property type="entry name" value="STKc_PknB_like"/>
    <property type="match status" value="1"/>
</dbReference>
<gene>
    <name evidence="10" type="ORF">ACFFF6_02730</name>
</gene>
<evidence type="ECO:0000313" key="10">
    <source>
        <dbReference type="EMBL" id="MFC0672866.1"/>
    </source>
</evidence>
<dbReference type="EC" id="2.7.11.1" evidence="1"/>
<dbReference type="Proteomes" id="UP001589793">
    <property type="component" value="Unassembled WGS sequence"/>
</dbReference>
<dbReference type="EMBL" id="JBHLSV010000002">
    <property type="protein sequence ID" value="MFC0672866.1"/>
    <property type="molecule type" value="Genomic_DNA"/>
</dbReference>